<evidence type="ECO:0000313" key="6">
    <source>
        <dbReference type="Proteomes" id="UP000316217"/>
    </source>
</evidence>
<dbReference type="Proteomes" id="UP000316217">
    <property type="component" value="Unassembled WGS sequence"/>
</dbReference>
<evidence type="ECO:0000313" key="4">
    <source>
        <dbReference type="EMBL" id="RZN60455.1"/>
    </source>
</evidence>
<dbReference type="EC" id="2.4.2.3" evidence="3"/>
<dbReference type="SUPFAM" id="SSF53167">
    <property type="entry name" value="Purine and uridine phosphorylases"/>
    <property type="match status" value="1"/>
</dbReference>
<gene>
    <name evidence="3" type="primary">udp</name>
    <name evidence="3" type="ORF">D6D85_09055</name>
    <name evidence="4" type="ORF">EF810_05815</name>
</gene>
<feature type="domain" description="Nucleoside phosphorylase" evidence="2">
    <location>
        <begin position="38"/>
        <end position="260"/>
    </location>
</feature>
<dbReference type="InterPro" id="IPR035994">
    <property type="entry name" value="Nucleoside_phosphorylase_sf"/>
</dbReference>
<dbReference type="OrthoDB" id="372263at2157"/>
<feature type="compositionally biased region" description="Polar residues" evidence="1">
    <location>
        <begin position="1"/>
        <end position="12"/>
    </location>
</feature>
<protein>
    <submittedName>
        <fullName evidence="3">Uridine phosphorylase</fullName>
        <ecNumber evidence="3">2.4.2.3</ecNumber>
    </submittedName>
</protein>
<evidence type="ECO:0000313" key="5">
    <source>
        <dbReference type="Proteomes" id="UP000277582"/>
    </source>
</evidence>
<evidence type="ECO:0000313" key="3">
    <source>
        <dbReference type="EMBL" id="RSN73992.1"/>
    </source>
</evidence>
<dbReference type="RefSeq" id="WP_125671672.1">
    <property type="nucleotide sequence ID" value="NZ_RCOS01000104.1"/>
</dbReference>
<keyword evidence="3" id="KW-0328">Glycosyltransferase</keyword>
<dbReference type="InterPro" id="IPR010058">
    <property type="entry name" value="Uridine_phosphorylase"/>
</dbReference>
<dbReference type="EMBL" id="RXII01000089">
    <property type="protein sequence ID" value="RZN60455.1"/>
    <property type="molecule type" value="Genomic_DNA"/>
</dbReference>
<reference evidence="4 6" key="2">
    <citation type="journal article" date="2019" name="Nat. Microbiol.">
        <title>Wide diversity of methane and short-chain alkane metabolisms in uncultured archaea.</title>
        <authorList>
            <person name="Borrel G."/>
            <person name="Adam P.S."/>
            <person name="McKay L.J."/>
            <person name="Chen L.X."/>
            <person name="Sierra-Garcia I.N."/>
            <person name="Sieber C.M."/>
            <person name="Letourneur Q."/>
            <person name="Ghozlane A."/>
            <person name="Andersen G.L."/>
            <person name="Li W.J."/>
            <person name="Hallam S.J."/>
            <person name="Muyzer G."/>
            <person name="de Oliveira V.M."/>
            <person name="Inskeep W.P."/>
            <person name="Banfield J.F."/>
            <person name="Gribaldo S."/>
        </authorList>
    </citation>
    <scope>NUCLEOTIDE SEQUENCE [LARGE SCALE GENOMIC DNA]</scope>
    <source>
        <strain evidence="4">NM4</strain>
    </source>
</reference>
<evidence type="ECO:0000259" key="2">
    <source>
        <dbReference type="Pfam" id="PF01048"/>
    </source>
</evidence>
<sequence length="286" mass="31542">MRSGAYSGSGQEFKSAEEPELPGGVQYHVRVSPKDTKRYVLLPGDPERIEKIAKSWDEYREISRHRQYYVISGRYRGVELMAVSTGIGGPAAAIAVEELARTGADTFIRVGSSGAIQEGIEVGDLIISTGAVRMEGTSRQYVRIEYPAVASYEVTIALIEAAEQLGYRYHVGITATTDSFYTGQGRLGMGGYWQSWMKDIVSDLRKARVVNFEMEAASIFTVAGVYGLRAGAVCAVYAQRVTGEFGVKGEKEAIDVANEAVKILKEWDEMKKSRGKRYFFPSLVRT</sequence>
<accession>A0A3R9RMR5</accession>
<keyword evidence="3" id="KW-0808">Transferase</keyword>
<dbReference type="CDD" id="cd17767">
    <property type="entry name" value="UP_EcUdp-like"/>
    <property type="match status" value="1"/>
</dbReference>
<dbReference type="GO" id="GO:0009166">
    <property type="term" value="P:nucleotide catabolic process"/>
    <property type="evidence" value="ECO:0007669"/>
    <property type="project" value="InterPro"/>
</dbReference>
<evidence type="ECO:0000256" key="1">
    <source>
        <dbReference type="SAM" id="MobiDB-lite"/>
    </source>
</evidence>
<dbReference type="GO" id="GO:0009116">
    <property type="term" value="P:nucleoside metabolic process"/>
    <property type="evidence" value="ECO:0007669"/>
    <property type="project" value="InterPro"/>
</dbReference>
<keyword evidence="5" id="KW-1185">Reference proteome</keyword>
<comment type="caution">
    <text evidence="3">The sequence shown here is derived from an EMBL/GenBank/DDBJ whole genome shotgun (WGS) entry which is preliminary data.</text>
</comment>
<dbReference type="AlphaFoldDB" id="A0A3R9RMR5"/>
<organism evidence="3 5">
    <name type="scientific">Candidatus Methanodesulfokora washburnensis</name>
    <dbReference type="NCBI Taxonomy" id="2478471"/>
    <lineage>
        <taxon>Archaea</taxon>
        <taxon>Thermoproteota</taxon>
        <taxon>Candidatus Korarchaeia</taxon>
        <taxon>Candidatus Korarchaeia incertae sedis</taxon>
        <taxon>Candidatus Methanodesulfokora</taxon>
    </lineage>
</organism>
<dbReference type="PANTHER" id="PTHR43691:SF13">
    <property type="entry name" value="URIDINE PHOSPHORYLASE"/>
    <property type="match status" value="1"/>
</dbReference>
<reference evidence="3 5" key="1">
    <citation type="submission" date="2018-10" db="EMBL/GenBank/DDBJ databases">
        <title>Co-occurring genomic capacity for anaerobic methane metabolism and dissimilatory sulfite reduction discovered in the Korarchaeota.</title>
        <authorList>
            <person name="Mckay L.J."/>
            <person name="Dlakic M."/>
            <person name="Fields M.W."/>
            <person name="Delmont T.O."/>
            <person name="Eren A.M."/>
            <person name="Jay Z.J."/>
            <person name="Klingelsmith K.B."/>
            <person name="Rusch D.B."/>
            <person name="Inskeep W.P."/>
        </authorList>
    </citation>
    <scope>NUCLEOTIDE SEQUENCE [LARGE SCALE GENOMIC DNA]</scope>
    <source>
        <strain evidence="3 5">MDKW</strain>
    </source>
</reference>
<dbReference type="PANTHER" id="PTHR43691">
    <property type="entry name" value="URIDINE PHOSPHORYLASE"/>
    <property type="match status" value="1"/>
</dbReference>
<dbReference type="EMBL" id="RCOS01000104">
    <property type="protein sequence ID" value="RSN73992.1"/>
    <property type="molecule type" value="Genomic_DNA"/>
</dbReference>
<dbReference type="GO" id="GO:0005829">
    <property type="term" value="C:cytosol"/>
    <property type="evidence" value="ECO:0007669"/>
    <property type="project" value="TreeGrafter"/>
</dbReference>
<dbReference type="GO" id="GO:0004850">
    <property type="term" value="F:uridine phosphorylase activity"/>
    <property type="evidence" value="ECO:0007669"/>
    <property type="project" value="UniProtKB-EC"/>
</dbReference>
<feature type="region of interest" description="Disordered" evidence="1">
    <location>
        <begin position="1"/>
        <end position="20"/>
    </location>
</feature>
<dbReference type="InterPro" id="IPR000845">
    <property type="entry name" value="Nucleoside_phosphorylase_d"/>
</dbReference>
<dbReference type="Pfam" id="PF01048">
    <property type="entry name" value="PNP_UDP_1"/>
    <property type="match status" value="1"/>
</dbReference>
<proteinExistence type="predicted"/>
<name>A0A3R9RMR5_9CREN</name>
<dbReference type="NCBIfam" id="TIGR01718">
    <property type="entry name" value="Uridine-psphlse"/>
    <property type="match status" value="1"/>
</dbReference>
<dbReference type="Proteomes" id="UP000277582">
    <property type="component" value="Unassembled WGS sequence"/>
</dbReference>
<dbReference type="Gene3D" id="3.40.50.1580">
    <property type="entry name" value="Nucleoside phosphorylase domain"/>
    <property type="match status" value="1"/>
</dbReference>